<reference evidence="2" key="1">
    <citation type="submission" date="2022-10" db="EMBL/GenBank/DDBJ databases">
        <title>Genome assembly of Pristionchus species.</title>
        <authorList>
            <person name="Yoshida K."/>
            <person name="Sommer R.J."/>
        </authorList>
    </citation>
    <scope>NUCLEOTIDE SEQUENCE [LARGE SCALE GENOMIC DNA]</scope>
    <source>
        <strain evidence="2">RS5460</strain>
    </source>
</reference>
<dbReference type="Proteomes" id="UP001328107">
    <property type="component" value="Unassembled WGS sequence"/>
</dbReference>
<accession>A0AAN4ZKQ8</accession>
<sequence>SVIEKLDAVIRYPGRSDSTVRKNATQFRQEVRSLLFKEVGFELSRCESSVCEGEGVFLSKGAIPSHAFCCLYPGTVYGPGDPILFQSLGNSFILKCRDGQMIDGNDRRISRSIYKSCAYRDFGHLVCDLSWLERNPANFLNIGQYINDARNVKGNVQYIDVDIFDWPISLRRWLPYTTYRPREGIAGVHDGIPLRIVALVSTRDIIEGEELLSDYLSY</sequence>
<dbReference type="EMBL" id="BTRK01000003">
    <property type="protein sequence ID" value="GMR43028.1"/>
    <property type="molecule type" value="Genomic_DNA"/>
</dbReference>
<protein>
    <recommendedName>
        <fullName evidence="3">SET domain-containing protein</fullName>
    </recommendedName>
</protein>
<evidence type="ECO:0000313" key="1">
    <source>
        <dbReference type="EMBL" id="GMR43028.1"/>
    </source>
</evidence>
<name>A0AAN4ZKQ8_9BILA</name>
<dbReference type="InterPro" id="IPR040415">
    <property type="entry name" value="SETD9"/>
</dbReference>
<evidence type="ECO:0008006" key="3">
    <source>
        <dbReference type="Google" id="ProtNLM"/>
    </source>
</evidence>
<keyword evidence="2" id="KW-1185">Reference proteome</keyword>
<dbReference type="PANTHER" id="PTHR33524">
    <property type="entry name" value="C5ORF35"/>
    <property type="match status" value="1"/>
</dbReference>
<comment type="caution">
    <text evidence="1">The sequence shown here is derived from an EMBL/GenBank/DDBJ whole genome shotgun (WGS) entry which is preliminary data.</text>
</comment>
<gene>
    <name evidence="1" type="ORF">PMAYCL1PPCAC_13223</name>
</gene>
<dbReference type="CDD" id="cd10537">
    <property type="entry name" value="SET_SETD9"/>
    <property type="match status" value="1"/>
</dbReference>
<dbReference type="PANTHER" id="PTHR33524:SF2">
    <property type="entry name" value="SET DOMAIN-CONTAINING PROTEIN 9"/>
    <property type="match status" value="1"/>
</dbReference>
<proteinExistence type="predicted"/>
<feature type="non-terminal residue" evidence="1">
    <location>
        <position position="1"/>
    </location>
</feature>
<dbReference type="AlphaFoldDB" id="A0AAN4ZKQ8"/>
<organism evidence="1 2">
    <name type="scientific">Pristionchus mayeri</name>
    <dbReference type="NCBI Taxonomy" id="1317129"/>
    <lineage>
        <taxon>Eukaryota</taxon>
        <taxon>Metazoa</taxon>
        <taxon>Ecdysozoa</taxon>
        <taxon>Nematoda</taxon>
        <taxon>Chromadorea</taxon>
        <taxon>Rhabditida</taxon>
        <taxon>Rhabditina</taxon>
        <taxon>Diplogasteromorpha</taxon>
        <taxon>Diplogasteroidea</taxon>
        <taxon>Neodiplogasteridae</taxon>
        <taxon>Pristionchus</taxon>
    </lineage>
</organism>
<evidence type="ECO:0000313" key="2">
    <source>
        <dbReference type="Proteomes" id="UP001328107"/>
    </source>
</evidence>